<reference evidence="2" key="2">
    <citation type="submission" date="2022-06" db="UniProtKB">
        <authorList>
            <consortium name="EnsemblMetazoa"/>
        </authorList>
    </citation>
    <scope>IDENTIFICATION</scope>
    <source>
        <strain evidence="2">PS312</strain>
    </source>
</reference>
<name>A0A2A6C1A4_PRIPA</name>
<feature type="compositionally biased region" description="Polar residues" evidence="1">
    <location>
        <begin position="167"/>
        <end position="178"/>
    </location>
</feature>
<evidence type="ECO:0000256" key="1">
    <source>
        <dbReference type="SAM" id="MobiDB-lite"/>
    </source>
</evidence>
<evidence type="ECO:0000313" key="3">
    <source>
        <dbReference type="Proteomes" id="UP000005239"/>
    </source>
</evidence>
<dbReference type="Proteomes" id="UP000005239">
    <property type="component" value="Unassembled WGS sequence"/>
</dbReference>
<accession>A0A8R1UYL7</accession>
<organism evidence="2 3">
    <name type="scientific">Pristionchus pacificus</name>
    <name type="common">Parasitic nematode worm</name>
    <dbReference type="NCBI Taxonomy" id="54126"/>
    <lineage>
        <taxon>Eukaryota</taxon>
        <taxon>Metazoa</taxon>
        <taxon>Ecdysozoa</taxon>
        <taxon>Nematoda</taxon>
        <taxon>Chromadorea</taxon>
        <taxon>Rhabditida</taxon>
        <taxon>Rhabditina</taxon>
        <taxon>Diplogasteromorpha</taxon>
        <taxon>Diplogasteroidea</taxon>
        <taxon>Neodiplogasteridae</taxon>
        <taxon>Pristionchus</taxon>
    </lineage>
</organism>
<accession>A0A2A6C1A4</accession>
<protein>
    <submittedName>
        <fullName evidence="2">Uncharacterized protein</fullName>
    </submittedName>
</protein>
<proteinExistence type="predicted"/>
<dbReference type="EnsemblMetazoa" id="PPA42068.1">
    <property type="protein sequence ID" value="PPA42068.1"/>
    <property type="gene ID" value="WBGene00280437"/>
</dbReference>
<evidence type="ECO:0000313" key="2">
    <source>
        <dbReference type="EnsemblMetazoa" id="PPA42068.1"/>
    </source>
</evidence>
<reference evidence="3" key="1">
    <citation type="journal article" date="2008" name="Nat. Genet.">
        <title>The Pristionchus pacificus genome provides a unique perspective on nematode lifestyle and parasitism.</title>
        <authorList>
            <person name="Dieterich C."/>
            <person name="Clifton S.W."/>
            <person name="Schuster L.N."/>
            <person name="Chinwalla A."/>
            <person name="Delehaunty K."/>
            <person name="Dinkelacker I."/>
            <person name="Fulton L."/>
            <person name="Fulton R."/>
            <person name="Godfrey J."/>
            <person name="Minx P."/>
            <person name="Mitreva M."/>
            <person name="Roeseler W."/>
            <person name="Tian H."/>
            <person name="Witte H."/>
            <person name="Yang S.P."/>
            <person name="Wilson R.K."/>
            <person name="Sommer R.J."/>
        </authorList>
    </citation>
    <scope>NUCLEOTIDE SEQUENCE [LARGE SCALE GENOMIC DNA]</scope>
    <source>
        <strain evidence="3">PS312</strain>
    </source>
</reference>
<sequence>MPAPHREPLPPLEARKKIFEMLERRCQPFGSLDTVGFFLTVHDLEICGTDEFRIRLENLTEDETRIVSNYFTHGIDIPALATSGSKEENIRNLGAQMPTIWVIGHCRSFLSTAHKVFENVRTSSKPLATSGSKEENIRHTPNRTSPALLHRKLGKFLPRSIRLENTRNGWAPNQSGNFDGSGKRNHVKLFE</sequence>
<gene>
    <name evidence="2" type="primary">WBGene00280437</name>
</gene>
<dbReference type="AlphaFoldDB" id="A0A2A6C1A4"/>
<keyword evidence="3" id="KW-1185">Reference proteome</keyword>
<feature type="region of interest" description="Disordered" evidence="1">
    <location>
        <begin position="167"/>
        <end position="191"/>
    </location>
</feature>